<accession>A0ACD5GV68</accession>
<evidence type="ECO:0000313" key="1">
    <source>
        <dbReference type="EMBL" id="XPM64767.1"/>
    </source>
</evidence>
<reference evidence="1 2" key="1">
    <citation type="journal article" date="2016" name="Genome Announc.">
        <title>Draft Genome Sequence of the Thermotolerant Cyanobacterium Desertifilum sp. IPPAS B-1220.</title>
        <authorList>
            <person name="Mironov K.S."/>
            <person name="Sinetova M.A."/>
            <person name="Bolatkhan K."/>
            <person name="Zayadan B.K."/>
            <person name="Ustinova V.V."/>
            <person name="Kupriyanova E.V."/>
            <person name="Skrypnik A.N."/>
            <person name="Gogoleva N.E."/>
            <person name="Gogolev Y.V."/>
            <person name="Los D.A."/>
        </authorList>
    </citation>
    <scope>NUCLEOTIDE SEQUENCE [LARGE SCALE GENOMIC DNA]</scope>
    <source>
        <strain evidence="1 2">IPPAS B-1220</strain>
    </source>
</reference>
<sequence>MLPKLQEEGKAANVLFVHDRENGWKLFAENSYFVQTGNEISAFLSAEAAQNAASASGGRVAAFKDLQQFYAQQSQQALLVAPR</sequence>
<name>A0ACD5GV68_9CYAN</name>
<protein>
    <submittedName>
        <fullName evidence="1">Uncharacterized protein</fullName>
    </submittedName>
</protein>
<dbReference type="Proteomes" id="UP000095472">
    <property type="component" value="Chromosome"/>
</dbReference>
<organism evidence="1 2">
    <name type="scientific">Desertifilum tharense IPPAS B-1220</name>
    <dbReference type="NCBI Taxonomy" id="1781255"/>
    <lineage>
        <taxon>Bacteria</taxon>
        <taxon>Bacillati</taxon>
        <taxon>Cyanobacteriota</taxon>
        <taxon>Cyanophyceae</taxon>
        <taxon>Desertifilales</taxon>
        <taxon>Desertifilaceae</taxon>
        <taxon>Desertifilum</taxon>
    </lineage>
</organism>
<keyword evidence="2" id="KW-1185">Reference proteome</keyword>
<proteinExistence type="predicted"/>
<gene>
    <name evidence="1" type="ORF">BH720_002015</name>
</gene>
<dbReference type="EMBL" id="CP182909">
    <property type="protein sequence ID" value="XPM64767.1"/>
    <property type="molecule type" value="Genomic_DNA"/>
</dbReference>
<evidence type="ECO:0000313" key="2">
    <source>
        <dbReference type="Proteomes" id="UP000095472"/>
    </source>
</evidence>